<evidence type="ECO:0000259" key="4">
    <source>
        <dbReference type="Pfam" id="PF25390"/>
    </source>
</evidence>
<feature type="domain" description="RCC1-like" evidence="4">
    <location>
        <begin position="2"/>
        <end position="408"/>
    </location>
</feature>
<dbReference type="SUPFAM" id="SSF50985">
    <property type="entry name" value="RCC1/BLIP-II"/>
    <property type="match status" value="1"/>
</dbReference>
<organism evidence="6 7">
    <name type="scientific">Aphanomyces stellatus</name>
    <dbReference type="NCBI Taxonomy" id="120398"/>
    <lineage>
        <taxon>Eukaryota</taxon>
        <taxon>Sar</taxon>
        <taxon>Stramenopiles</taxon>
        <taxon>Oomycota</taxon>
        <taxon>Saprolegniomycetes</taxon>
        <taxon>Saprolegniales</taxon>
        <taxon>Verrucalvaceae</taxon>
        <taxon>Aphanomyces</taxon>
    </lineage>
</organism>
<dbReference type="PROSITE" id="PS50012">
    <property type="entry name" value="RCC1_3"/>
    <property type="match status" value="7"/>
</dbReference>
<dbReference type="EMBL" id="CAADRA010007528">
    <property type="protein sequence ID" value="VFU01842.1"/>
    <property type="molecule type" value="Genomic_DNA"/>
</dbReference>
<evidence type="ECO:0000313" key="5">
    <source>
        <dbReference type="EMBL" id="KAF0682697.1"/>
    </source>
</evidence>
<dbReference type="Pfam" id="PF25390">
    <property type="entry name" value="WD40_RLD"/>
    <property type="match status" value="1"/>
</dbReference>
<protein>
    <submittedName>
        <fullName evidence="6">Aste57867_25215 protein</fullName>
    </submittedName>
</protein>
<dbReference type="PANTHER" id="PTHR22872">
    <property type="entry name" value="BTK-BINDING PROTEIN-RELATED"/>
    <property type="match status" value="1"/>
</dbReference>
<evidence type="ECO:0000313" key="7">
    <source>
        <dbReference type="Proteomes" id="UP000332933"/>
    </source>
</evidence>
<name>A0A485LTW9_9STRA</name>
<dbReference type="PRINTS" id="PR00633">
    <property type="entry name" value="RCCNDNSATION"/>
</dbReference>
<evidence type="ECO:0000256" key="1">
    <source>
        <dbReference type="ARBA" id="ARBA00022737"/>
    </source>
</evidence>
<feature type="repeat" description="RCC1" evidence="2">
    <location>
        <begin position="1"/>
        <end position="61"/>
    </location>
</feature>
<dbReference type="AlphaFoldDB" id="A0A485LTW9"/>
<feature type="repeat" description="RCC1" evidence="2">
    <location>
        <begin position="62"/>
        <end position="115"/>
    </location>
</feature>
<dbReference type="PANTHER" id="PTHR22872:SF9">
    <property type="entry name" value="X-LINKED RETINITIS PIGMENTOSA GTPASE REGULATOR"/>
    <property type="match status" value="1"/>
</dbReference>
<accession>A0A485LTW9</accession>
<dbReference type="InterPro" id="IPR051625">
    <property type="entry name" value="Signaling_Regulatory_Domain"/>
</dbReference>
<reference evidence="6 7" key="1">
    <citation type="submission" date="2019-03" db="EMBL/GenBank/DDBJ databases">
        <authorList>
            <person name="Gaulin E."/>
            <person name="Dumas B."/>
        </authorList>
    </citation>
    <scope>NUCLEOTIDE SEQUENCE [LARGE SCALE GENOMIC DNA]</scope>
    <source>
        <strain evidence="6">CBS 568.67</strain>
    </source>
</reference>
<evidence type="ECO:0000256" key="3">
    <source>
        <dbReference type="SAM" id="MobiDB-lite"/>
    </source>
</evidence>
<feature type="repeat" description="RCC1" evidence="2">
    <location>
        <begin position="191"/>
        <end position="254"/>
    </location>
</feature>
<dbReference type="PROSITE" id="PS00626">
    <property type="entry name" value="RCC1_2"/>
    <property type="match status" value="3"/>
</dbReference>
<dbReference type="InterPro" id="IPR000408">
    <property type="entry name" value="Reg_chr_condens"/>
</dbReference>
<feature type="compositionally biased region" description="Polar residues" evidence="3">
    <location>
        <begin position="21"/>
        <end position="34"/>
    </location>
</feature>
<evidence type="ECO:0000256" key="2">
    <source>
        <dbReference type="PROSITE-ProRule" id="PRU00235"/>
    </source>
</evidence>
<dbReference type="InterPro" id="IPR058923">
    <property type="entry name" value="RCC1-like_dom"/>
</dbReference>
<proteinExistence type="predicted"/>
<feature type="repeat" description="RCC1" evidence="2">
    <location>
        <begin position="255"/>
        <end position="306"/>
    </location>
</feature>
<feature type="repeat" description="RCC1" evidence="2">
    <location>
        <begin position="116"/>
        <end position="173"/>
    </location>
</feature>
<keyword evidence="7" id="KW-1185">Reference proteome</keyword>
<gene>
    <name evidence="6" type="primary">Aste57867_25215</name>
    <name evidence="5" type="ORF">As57867_025137</name>
    <name evidence="6" type="ORF">ASTE57867_25215</name>
</gene>
<dbReference type="EMBL" id="VJMH01007502">
    <property type="protein sequence ID" value="KAF0682697.1"/>
    <property type="molecule type" value="Genomic_DNA"/>
</dbReference>
<sequence length="425" mass="45227">MLTFGCNDDGQLGRGEKKKPSNTSIDGVSSSHQPQQVDALRGLDVVMISCGSRHTLALTADGEVFSWGWGQMGQLGHENHKNLNLPTKIQFFADHKIKVAFISAGGCHSGAITDKGQVYMWGEAHWGQLGLSADFKELHQATPVLCKVLPANSTDKIISLSCGGTHTVALSGTSIKPYISMISPTCVPEQGHVYTWGRRDNGQLGLGRKWLHLEIETDGASSFTPTRIDPAQFGNEKVVQVSAGAFHTAAVTETGAVFTWGKEDYGMLGVGHTADIHKPRKVTLFDSEPAIRVSCGGWHTAVVTRSGDAYVFGRGEYGRLGLGDTRCHATPIKVSALSDHTIVEVACGGTHSLFLTAKGQAFSCGRADHGRLGNEEVKKFCVVPEGIQETNLGSVPVIQVSTGGAHSSCLLHSSRPVASSQSLLA</sequence>
<reference evidence="5" key="2">
    <citation type="submission" date="2019-06" db="EMBL/GenBank/DDBJ databases">
        <title>Genomics analysis of Aphanomyces spp. identifies a new class of oomycete effector associated with host adaptation.</title>
        <authorList>
            <person name="Gaulin E."/>
        </authorList>
    </citation>
    <scope>NUCLEOTIDE SEQUENCE</scope>
    <source>
        <strain evidence="5">CBS 578.67</strain>
    </source>
</reference>
<keyword evidence="1" id="KW-0677">Repeat</keyword>
<feature type="repeat" description="RCC1" evidence="2">
    <location>
        <begin position="359"/>
        <end position="413"/>
    </location>
</feature>
<dbReference type="Gene3D" id="2.130.10.30">
    <property type="entry name" value="Regulator of chromosome condensation 1/beta-lactamase-inhibitor protein II"/>
    <property type="match status" value="2"/>
</dbReference>
<feature type="repeat" description="RCC1" evidence="2">
    <location>
        <begin position="307"/>
        <end position="358"/>
    </location>
</feature>
<evidence type="ECO:0000313" key="6">
    <source>
        <dbReference type="EMBL" id="VFU01842.1"/>
    </source>
</evidence>
<feature type="region of interest" description="Disordered" evidence="3">
    <location>
        <begin position="1"/>
        <end position="34"/>
    </location>
</feature>
<dbReference type="Proteomes" id="UP000332933">
    <property type="component" value="Unassembled WGS sequence"/>
</dbReference>
<dbReference type="InterPro" id="IPR009091">
    <property type="entry name" value="RCC1/BLIP-II"/>
</dbReference>
<dbReference type="OrthoDB" id="10256179at2759"/>